<dbReference type="RefSeq" id="WP_409931129.1">
    <property type="nucleotide sequence ID" value="NZ_CAKMTQ010000021.1"/>
</dbReference>
<dbReference type="AlphaFoldDB" id="A0AAU9Q5M1"/>
<dbReference type="InterPro" id="IPR039425">
    <property type="entry name" value="RNA_pol_sigma-70-like"/>
</dbReference>
<dbReference type="Pfam" id="PF08281">
    <property type="entry name" value="Sigma70_r4_2"/>
    <property type="match status" value="1"/>
</dbReference>
<dbReference type="Proteomes" id="UP001295420">
    <property type="component" value="Unassembled WGS sequence"/>
</dbReference>
<comment type="caution">
    <text evidence="9">The sequence shown here is derived from an EMBL/GenBank/DDBJ whole genome shotgun (WGS) entry which is preliminary data.</text>
</comment>
<reference evidence="9" key="1">
    <citation type="submission" date="2022-01" db="EMBL/GenBank/DDBJ databases">
        <authorList>
            <person name="Lagorce A."/>
        </authorList>
    </citation>
    <scope>NUCLEOTIDE SEQUENCE</scope>
    <source>
        <strain evidence="9">Th15_F1_D04</strain>
    </source>
</reference>
<dbReference type="InterPro" id="IPR013324">
    <property type="entry name" value="RNA_pol_sigma_r3/r4-like"/>
</dbReference>
<keyword evidence="4 6" id="KW-0238">DNA-binding</keyword>
<dbReference type="Gene3D" id="1.10.1740.10">
    <property type="match status" value="1"/>
</dbReference>
<proteinExistence type="inferred from homology"/>
<evidence type="ECO:0000313" key="9">
    <source>
        <dbReference type="EMBL" id="CAH1530398.1"/>
    </source>
</evidence>
<keyword evidence="5 6" id="KW-0804">Transcription</keyword>
<dbReference type="CDD" id="cd06171">
    <property type="entry name" value="Sigma70_r4"/>
    <property type="match status" value="1"/>
</dbReference>
<dbReference type="InterPro" id="IPR000838">
    <property type="entry name" value="RNA_pol_sigma70_ECF_CS"/>
</dbReference>
<feature type="domain" description="RNA polymerase sigma-70 region 2" evidence="7">
    <location>
        <begin position="24"/>
        <end position="84"/>
    </location>
</feature>
<dbReference type="InterPro" id="IPR014284">
    <property type="entry name" value="RNA_pol_sigma-70_dom"/>
</dbReference>
<accession>A0AAU9Q5M1</accession>
<dbReference type="InterPro" id="IPR036388">
    <property type="entry name" value="WH-like_DNA-bd_sf"/>
</dbReference>
<evidence type="ECO:0000256" key="3">
    <source>
        <dbReference type="ARBA" id="ARBA00023082"/>
    </source>
</evidence>
<dbReference type="SUPFAM" id="SSF88659">
    <property type="entry name" value="Sigma3 and sigma4 domains of RNA polymerase sigma factors"/>
    <property type="match status" value="1"/>
</dbReference>
<dbReference type="GO" id="GO:0006352">
    <property type="term" value="P:DNA-templated transcription initiation"/>
    <property type="evidence" value="ECO:0007669"/>
    <property type="project" value="InterPro"/>
</dbReference>
<evidence type="ECO:0000259" key="8">
    <source>
        <dbReference type="Pfam" id="PF08281"/>
    </source>
</evidence>
<dbReference type="PANTHER" id="PTHR43133">
    <property type="entry name" value="RNA POLYMERASE ECF-TYPE SIGMA FACTO"/>
    <property type="match status" value="1"/>
</dbReference>
<evidence type="ECO:0000256" key="5">
    <source>
        <dbReference type="ARBA" id="ARBA00023163"/>
    </source>
</evidence>
<dbReference type="Gene3D" id="1.10.10.10">
    <property type="entry name" value="Winged helix-like DNA-binding domain superfamily/Winged helix DNA-binding domain"/>
    <property type="match status" value="1"/>
</dbReference>
<evidence type="ECO:0000259" key="7">
    <source>
        <dbReference type="Pfam" id="PF04542"/>
    </source>
</evidence>
<evidence type="ECO:0000313" key="10">
    <source>
        <dbReference type="Proteomes" id="UP001295420"/>
    </source>
</evidence>
<dbReference type="EMBL" id="CAKMTQ010000021">
    <property type="protein sequence ID" value="CAH1530398.1"/>
    <property type="molecule type" value="Genomic_DNA"/>
</dbReference>
<evidence type="ECO:0000256" key="6">
    <source>
        <dbReference type="RuleBase" id="RU000716"/>
    </source>
</evidence>
<sequence>MKITRKENYAGKREAEIEQLALNHNEQLKRFIRKHLHDKDAVEDLAQLTYLEALKNWHQFRGQSQSKTWLFGIAFNLVRNQNRSTYKQPNYLSLDQIPLQFATDAIDVHERVNSQRLLNKCPDEISSMPSEMQCVFNLVIIDGLSYEETALKLNVAVGTVRSRLSRARSWLKVGLKQSQ</sequence>
<dbReference type="GO" id="GO:0003677">
    <property type="term" value="F:DNA binding"/>
    <property type="evidence" value="ECO:0007669"/>
    <property type="project" value="UniProtKB-KW"/>
</dbReference>
<dbReference type="InterPro" id="IPR007627">
    <property type="entry name" value="RNA_pol_sigma70_r2"/>
</dbReference>
<organism evidence="9 10">
    <name type="scientific">Vibrio owensii</name>
    <dbReference type="NCBI Taxonomy" id="696485"/>
    <lineage>
        <taxon>Bacteria</taxon>
        <taxon>Pseudomonadati</taxon>
        <taxon>Pseudomonadota</taxon>
        <taxon>Gammaproteobacteria</taxon>
        <taxon>Vibrionales</taxon>
        <taxon>Vibrionaceae</taxon>
        <taxon>Vibrio</taxon>
    </lineage>
</organism>
<feature type="domain" description="RNA polymerase sigma factor 70 region 4 type 2" evidence="8">
    <location>
        <begin position="125"/>
        <end position="171"/>
    </location>
</feature>
<dbReference type="PROSITE" id="PS01063">
    <property type="entry name" value="SIGMA70_ECF"/>
    <property type="match status" value="1"/>
</dbReference>
<dbReference type="InterPro" id="IPR013325">
    <property type="entry name" value="RNA_pol_sigma_r2"/>
</dbReference>
<name>A0AAU9Q5M1_9VIBR</name>
<comment type="similarity">
    <text evidence="1 6">Belongs to the sigma-70 factor family. ECF subfamily.</text>
</comment>
<dbReference type="Pfam" id="PF04542">
    <property type="entry name" value="Sigma70_r2"/>
    <property type="match status" value="1"/>
</dbReference>
<keyword evidence="2 6" id="KW-0805">Transcription regulation</keyword>
<keyword evidence="3 6" id="KW-0731">Sigma factor</keyword>
<evidence type="ECO:0000256" key="1">
    <source>
        <dbReference type="ARBA" id="ARBA00010641"/>
    </source>
</evidence>
<dbReference type="GO" id="GO:0016987">
    <property type="term" value="F:sigma factor activity"/>
    <property type="evidence" value="ECO:0007669"/>
    <property type="project" value="UniProtKB-KW"/>
</dbReference>
<dbReference type="InterPro" id="IPR013249">
    <property type="entry name" value="RNA_pol_sigma70_r4_t2"/>
</dbReference>
<protein>
    <recommendedName>
        <fullName evidence="6">RNA polymerase sigma factor</fullName>
    </recommendedName>
</protein>
<evidence type="ECO:0000256" key="2">
    <source>
        <dbReference type="ARBA" id="ARBA00023015"/>
    </source>
</evidence>
<dbReference type="NCBIfam" id="TIGR02937">
    <property type="entry name" value="sigma70-ECF"/>
    <property type="match status" value="1"/>
</dbReference>
<dbReference type="SUPFAM" id="SSF88946">
    <property type="entry name" value="Sigma2 domain of RNA polymerase sigma factors"/>
    <property type="match status" value="1"/>
</dbReference>
<dbReference type="PANTHER" id="PTHR43133:SF8">
    <property type="entry name" value="RNA POLYMERASE SIGMA FACTOR HI_1459-RELATED"/>
    <property type="match status" value="1"/>
</dbReference>
<gene>
    <name evidence="9" type="ORF">THF1D04_280037</name>
</gene>
<evidence type="ECO:0000256" key="4">
    <source>
        <dbReference type="ARBA" id="ARBA00023125"/>
    </source>
</evidence>